<dbReference type="Proteomes" id="UP000886523">
    <property type="component" value="Unassembled WGS sequence"/>
</dbReference>
<organism evidence="2 3">
    <name type="scientific">Hydnum rufescens UP504</name>
    <dbReference type="NCBI Taxonomy" id="1448309"/>
    <lineage>
        <taxon>Eukaryota</taxon>
        <taxon>Fungi</taxon>
        <taxon>Dikarya</taxon>
        <taxon>Basidiomycota</taxon>
        <taxon>Agaricomycotina</taxon>
        <taxon>Agaricomycetes</taxon>
        <taxon>Cantharellales</taxon>
        <taxon>Hydnaceae</taxon>
        <taxon>Hydnum</taxon>
    </lineage>
</organism>
<dbReference type="EMBL" id="MU128990">
    <property type="protein sequence ID" value="KAF9512221.1"/>
    <property type="molecule type" value="Genomic_DNA"/>
</dbReference>
<accession>A0A9P6AWR3</accession>
<sequence>MASVSTLDLDWFFSEPSCSPPSPLFPSLFLYTSLASLMSNPIVTCYITYLPNLPWEPTQFTEGHL</sequence>
<keyword evidence="1" id="KW-1133">Transmembrane helix</keyword>
<dbReference type="AlphaFoldDB" id="A0A9P6AWR3"/>
<keyword evidence="3" id="KW-1185">Reference proteome</keyword>
<feature type="transmembrane region" description="Helical" evidence="1">
    <location>
        <begin position="28"/>
        <end position="49"/>
    </location>
</feature>
<evidence type="ECO:0000256" key="1">
    <source>
        <dbReference type="SAM" id="Phobius"/>
    </source>
</evidence>
<protein>
    <submittedName>
        <fullName evidence="2">Uncharacterized protein</fullName>
    </submittedName>
</protein>
<reference evidence="2" key="1">
    <citation type="journal article" date="2020" name="Nat. Commun.">
        <title>Large-scale genome sequencing of mycorrhizal fungi provides insights into the early evolution of symbiotic traits.</title>
        <authorList>
            <person name="Miyauchi S."/>
            <person name="Kiss E."/>
            <person name="Kuo A."/>
            <person name="Drula E."/>
            <person name="Kohler A."/>
            <person name="Sanchez-Garcia M."/>
            <person name="Morin E."/>
            <person name="Andreopoulos B."/>
            <person name="Barry K.W."/>
            <person name="Bonito G."/>
            <person name="Buee M."/>
            <person name="Carver A."/>
            <person name="Chen C."/>
            <person name="Cichocki N."/>
            <person name="Clum A."/>
            <person name="Culley D."/>
            <person name="Crous P.W."/>
            <person name="Fauchery L."/>
            <person name="Girlanda M."/>
            <person name="Hayes R.D."/>
            <person name="Keri Z."/>
            <person name="LaButti K."/>
            <person name="Lipzen A."/>
            <person name="Lombard V."/>
            <person name="Magnuson J."/>
            <person name="Maillard F."/>
            <person name="Murat C."/>
            <person name="Nolan M."/>
            <person name="Ohm R.A."/>
            <person name="Pangilinan J."/>
            <person name="Pereira M.F."/>
            <person name="Perotto S."/>
            <person name="Peter M."/>
            <person name="Pfister S."/>
            <person name="Riley R."/>
            <person name="Sitrit Y."/>
            <person name="Stielow J.B."/>
            <person name="Szollosi G."/>
            <person name="Zifcakova L."/>
            <person name="Stursova M."/>
            <person name="Spatafora J.W."/>
            <person name="Tedersoo L."/>
            <person name="Vaario L.M."/>
            <person name="Yamada A."/>
            <person name="Yan M."/>
            <person name="Wang P."/>
            <person name="Xu J."/>
            <person name="Bruns T."/>
            <person name="Baldrian P."/>
            <person name="Vilgalys R."/>
            <person name="Dunand C."/>
            <person name="Henrissat B."/>
            <person name="Grigoriev I.V."/>
            <person name="Hibbett D."/>
            <person name="Nagy L.G."/>
            <person name="Martin F.M."/>
        </authorList>
    </citation>
    <scope>NUCLEOTIDE SEQUENCE</scope>
    <source>
        <strain evidence="2">UP504</strain>
    </source>
</reference>
<gene>
    <name evidence="2" type="ORF">BS47DRAFT_1345857</name>
</gene>
<keyword evidence="1" id="KW-0472">Membrane</keyword>
<name>A0A9P6AWR3_9AGAM</name>
<proteinExistence type="predicted"/>
<comment type="caution">
    <text evidence="2">The sequence shown here is derived from an EMBL/GenBank/DDBJ whole genome shotgun (WGS) entry which is preliminary data.</text>
</comment>
<keyword evidence="1" id="KW-0812">Transmembrane</keyword>
<evidence type="ECO:0000313" key="3">
    <source>
        <dbReference type="Proteomes" id="UP000886523"/>
    </source>
</evidence>
<evidence type="ECO:0000313" key="2">
    <source>
        <dbReference type="EMBL" id="KAF9512221.1"/>
    </source>
</evidence>